<keyword evidence="2" id="KW-0998">Cell outer membrane</keyword>
<dbReference type="GO" id="GO:0044718">
    <property type="term" value="P:siderophore transmembrane transport"/>
    <property type="evidence" value="ECO:0007669"/>
    <property type="project" value="TreeGrafter"/>
</dbReference>
<protein>
    <recommendedName>
        <fullName evidence="4">TonB-dependent receptor plug domain-containing protein</fullName>
    </recommendedName>
</protein>
<feature type="signal peptide" evidence="3">
    <location>
        <begin position="1"/>
        <end position="21"/>
    </location>
</feature>
<keyword evidence="2" id="KW-1134">Transmembrane beta strand</keyword>
<dbReference type="PANTHER" id="PTHR30069:SF29">
    <property type="entry name" value="HEMOGLOBIN AND HEMOGLOBIN-HAPTOGLOBIN-BINDING PROTEIN 1-RELATED"/>
    <property type="match status" value="1"/>
</dbReference>
<dbReference type="Gene3D" id="2.60.40.1930">
    <property type="match status" value="1"/>
</dbReference>
<dbReference type="InterPro" id="IPR037066">
    <property type="entry name" value="Plug_dom_sf"/>
</dbReference>
<dbReference type="InterPro" id="IPR039426">
    <property type="entry name" value="TonB-dep_rcpt-like"/>
</dbReference>
<dbReference type="GO" id="GO:0009279">
    <property type="term" value="C:cell outer membrane"/>
    <property type="evidence" value="ECO:0007669"/>
    <property type="project" value="UniProtKB-SubCell"/>
</dbReference>
<evidence type="ECO:0000256" key="1">
    <source>
        <dbReference type="ARBA" id="ARBA00022729"/>
    </source>
</evidence>
<feature type="domain" description="TonB-dependent receptor plug" evidence="4">
    <location>
        <begin position="602"/>
        <end position="703"/>
    </location>
</feature>
<proteinExistence type="inferred from homology"/>
<evidence type="ECO:0000313" key="5">
    <source>
        <dbReference type="EMBL" id="QEC69172.1"/>
    </source>
</evidence>
<keyword evidence="2" id="KW-0813">Transport</keyword>
<evidence type="ECO:0000256" key="2">
    <source>
        <dbReference type="PROSITE-ProRule" id="PRU01360"/>
    </source>
</evidence>
<dbReference type="Pfam" id="PF07715">
    <property type="entry name" value="Plug"/>
    <property type="match status" value="1"/>
</dbReference>
<evidence type="ECO:0000256" key="3">
    <source>
        <dbReference type="SAM" id="SignalP"/>
    </source>
</evidence>
<dbReference type="Proteomes" id="UP000321533">
    <property type="component" value="Chromosome"/>
</dbReference>
<evidence type="ECO:0000259" key="4">
    <source>
        <dbReference type="Pfam" id="PF07715"/>
    </source>
</evidence>
<comment type="subcellular location">
    <subcellularLocation>
        <location evidence="2">Cell outer membrane</location>
        <topology evidence="2">Multi-pass membrane protein</topology>
    </subcellularLocation>
</comment>
<dbReference type="Gene3D" id="2.170.130.10">
    <property type="entry name" value="TonB-dependent receptor, plug domain"/>
    <property type="match status" value="1"/>
</dbReference>
<dbReference type="InterPro" id="IPR012910">
    <property type="entry name" value="Plug_dom"/>
</dbReference>
<keyword evidence="1 3" id="KW-0732">Signal</keyword>
<dbReference type="RefSeq" id="WP_147191954.1">
    <property type="nucleotide sequence ID" value="NZ_CP042435.1"/>
</dbReference>
<dbReference type="KEGG" id="pgin:FRZ67_18330"/>
<dbReference type="AlphaFoldDB" id="A0A5B8VCX7"/>
<keyword evidence="2" id="KW-0812">Transmembrane</keyword>
<organism evidence="5 6">
    <name type="scientific">Panacibacter ginsenosidivorans</name>
    <dbReference type="NCBI Taxonomy" id="1813871"/>
    <lineage>
        <taxon>Bacteria</taxon>
        <taxon>Pseudomonadati</taxon>
        <taxon>Bacteroidota</taxon>
        <taxon>Chitinophagia</taxon>
        <taxon>Chitinophagales</taxon>
        <taxon>Chitinophagaceae</taxon>
        <taxon>Panacibacter</taxon>
    </lineage>
</organism>
<dbReference type="PANTHER" id="PTHR30069">
    <property type="entry name" value="TONB-DEPENDENT OUTER MEMBRANE RECEPTOR"/>
    <property type="match status" value="1"/>
</dbReference>
<evidence type="ECO:0000313" key="6">
    <source>
        <dbReference type="Proteomes" id="UP000321533"/>
    </source>
</evidence>
<dbReference type="OrthoDB" id="679547at2"/>
<dbReference type="PROSITE" id="PS52016">
    <property type="entry name" value="TONB_DEPENDENT_REC_3"/>
    <property type="match status" value="1"/>
</dbReference>
<accession>A0A5B8VCX7</accession>
<sequence>MKHCSTLFLTLLLTSSHCLFGQPPSVNPDFVSTLFSDFIQNSEKSILLQTDRNIYIAGEKIWFKAYTANSGDKSLSNYRNLFVDLVNDKDSVIDQLVLNNTQQRTNGVLDLPDSIASGFYWIRCYTAKQLAGDSANIFIEPVFILNKKLHDQSAYATQYERMYRNKNIKPDIHFFAERLTAIPGVISTGVIEIKDNYNNPLSVKGNLINSKDSVISVFTTNKLGLSRLTFINDPSEKYNVVFHLSGTDIKYPLPAAGQHDAQLSVARQTSKTIKAFVTLEESLPADMHTTILAVKGDSLCYAAVGTGSYGITIPLENFPHGIARLLLFDENKQLLSERKIYVPKEDVQIEIKPGKKKYDARENAAIHIKLTDPNSNPVAASLNVAVQDEWISQFADSIEVDAPPPSNELLLDKWVQLNNSKYSADDIDLLMATLTSNKQVNYTNTTTVIDKYDDNTKLLSLIGKVIDKKGNSINDRVVTLLTRNVQGFFMDVDTTGKDGMFDLPIPQGNDSLRLSLQVTDKHKAQRLEDSIVVDSFDFPVFPTPLSVKQQYMAENINTVSSLRKYHIDTAITFQGKGWLAPVTVTTVKKEEPNYDVSKRISSMSQILTGDKLSRSYGSVGLALLTVPGVSYAYGDITIFGLGISKPLILMDGAEFPLPNDAIPGPDGPVMTFLNSLSPSDIDFIEVLRGGEAAFYGVRGADGVISINTKHGTGRIDYSKTNFRSFIPITYHTATKFPMPDYSNKEVKSSTIPDPRTTIYWNGDLSTNQNGEADVNFFTADNATNYTVTVTGVTAKGDLIYKRITISNSGKIK</sequence>
<dbReference type="EMBL" id="CP042435">
    <property type="protein sequence ID" value="QEC69172.1"/>
    <property type="molecule type" value="Genomic_DNA"/>
</dbReference>
<feature type="chain" id="PRO_5022718251" description="TonB-dependent receptor plug domain-containing protein" evidence="3">
    <location>
        <begin position="22"/>
        <end position="812"/>
    </location>
</feature>
<gene>
    <name evidence="5" type="ORF">FRZ67_18330</name>
</gene>
<keyword evidence="6" id="KW-1185">Reference proteome</keyword>
<dbReference type="GO" id="GO:0015344">
    <property type="term" value="F:siderophore uptake transmembrane transporter activity"/>
    <property type="evidence" value="ECO:0007669"/>
    <property type="project" value="TreeGrafter"/>
</dbReference>
<keyword evidence="2" id="KW-0472">Membrane</keyword>
<reference evidence="5 6" key="1">
    <citation type="journal article" date="2016" name="Int. J. Syst. Evol. Microbiol.">
        <title>Panacibacter ginsenosidivorans gen. nov., sp. nov., with ginsenoside converting activity isolated from soil of a ginseng field.</title>
        <authorList>
            <person name="Siddiqi M.Z."/>
            <person name="Muhammad Shafi S."/>
            <person name="Choi K.D."/>
            <person name="Im W.T."/>
        </authorList>
    </citation>
    <scope>NUCLEOTIDE SEQUENCE [LARGE SCALE GENOMIC DNA]</scope>
    <source>
        <strain evidence="5 6">Gsoil1550</strain>
    </source>
</reference>
<name>A0A5B8VCX7_9BACT</name>
<dbReference type="SUPFAM" id="SSF56935">
    <property type="entry name" value="Porins"/>
    <property type="match status" value="1"/>
</dbReference>
<comment type="similarity">
    <text evidence="2">Belongs to the TonB-dependent receptor family.</text>
</comment>